<dbReference type="Proteomes" id="UP000015453">
    <property type="component" value="Unassembled WGS sequence"/>
</dbReference>
<dbReference type="PROSITE" id="PS50985">
    <property type="entry name" value="GRAS"/>
    <property type="match status" value="1"/>
</dbReference>
<proteinExistence type="inferred from homology"/>
<gene>
    <name evidence="5" type="ORF">M569_04404</name>
</gene>
<dbReference type="EMBL" id="AUSU01001713">
    <property type="protein sequence ID" value="EPS70356.1"/>
    <property type="molecule type" value="Genomic_DNA"/>
</dbReference>
<feature type="non-terminal residue" evidence="5">
    <location>
        <position position="1"/>
    </location>
</feature>
<dbReference type="InterPro" id="IPR005202">
    <property type="entry name" value="TF_GRAS"/>
</dbReference>
<evidence type="ECO:0000256" key="4">
    <source>
        <dbReference type="SAM" id="MobiDB-lite"/>
    </source>
</evidence>
<accession>S8CZ90</accession>
<sequence length="518" mass="58014">YNQPVAERRPYASPNSQIKISDDADGQERYFTLESSPAINFGSSSSAVISSIRSPFSPQGSQYSCTSDYHQSSDITTATTYCSSPGSGSSGNVDVNKWIYALQALSNELLGPEMDIDDGCSFEDPRSSYAEILERAPGMDLKELLMACAEVVENVKSSHDEQQVAIDLMDKLEDLVSVCGDPLQRLGAYMLEGIRARLLESGSVIYKKLKCREPINPSSADLMSYMHVIYQICPYYKFAYVSSTVIIDEATKDENSIHIIDFQIAQGSQWASFVQSVARRRPPPFIRITGVDDPQSAHARGGGLHLVGKRLADLADSCGVPFEFHGAAINGTEVSREDIEIRHGEAVAVNFPYVLHHMPDESVTTENHRDRLLHLVKSLSPRVVTLVEQESNTNTSSFRNRFREALEYYSAMFESIDAARPREDRMRISTEENCIARDIVNIVACEGRERVERHEPFGKWRMRLSMAGFSPVRLDQAAENAAVEMLKEYSSNYRVGEENGALYLWWKERAMSTCSAWR</sequence>
<dbReference type="AlphaFoldDB" id="S8CZ90"/>
<reference evidence="5 6" key="1">
    <citation type="journal article" date="2013" name="BMC Genomics">
        <title>The miniature genome of a carnivorous plant Genlisea aurea contains a low number of genes and short non-coding sequences.</title>
        <authorList>
            <person name="Leushkin E.V."/>
            <person name="Sutormin R.A."/>
            <person name="Nabieva E.R."/>
            <person name="Penin A.A."/>
            <person name="Kondrashov A.S."/>
            <person name="Logacheva M.D."/>
        </authorList>
    </citation>
    <scope>NUCLEOTIDE SEQUENCE [LARGE SCALE GENOMIC DNA]</scope>
</reference>
<keyword evidence="2" id="KW-0804">Transcription</keyword>
<feature type="region of interest" description="SAW" evidence="3">
    <location>
        <begin position="444"/>
        <end position="518"/>
    </location>
</feature>
<name>S8CZ90_9LAMI</name>
<keyword evidence="1" id="KW-0805">Transcription regulation</keyword>
<feature type="region of interest" description="Leucine repeat II (LRII)" evidence="3">
    <location>
        <begin position="306"/>
        <end position="338"/>
    </location>
</feature>
<evidence type="ECO:0000313" key="5">
    <source>
        <dbReference type="EMBL" id="EPS70356.1"/>
    </source>
</evidence>
<evidence type="ECO:0000313" key="6">
    <source>
        <dbReference type="Proteomes" id="UP000015453"/>
    </source>
</evidence>
<keyword evidence="6" id="KW-1185">Reference proteome</keyword>
<comment type="caution">
    <text evidence="5">The sequence shown here is derived from an EMBL/GenBank/DDBJ whole genome shotgun (WGS) entry which is preliminary data.</text>
</comment>
<evidence type="ECO:0000256" key="1">
    <source>
        <dbReference type="ARBA" id="ARBA00023015"/>
    </source>
</evidence>
<comment type="similarity">
    <text evidence="3">Belongs to the GRAS family.</text>
</comment>
<dbReference type="PANTHER" id="PTHR31636">
    <property type="entry name" value="OSJNBA0084A10.13 PROTEIN-RELATED"/>
    <property type="match status" value="1"/>
</dbReference>
<comment type="caution">
    <text evidence="3">Lacks conserved residue(s) required for the propagation of feature annotation.</text>
</comment>
<dbReference type="Pfam" id="PF03514">
    <property type="entry name" value="GRAS"/>
    <property type="match status" value="1"/>
</dbReference>
<evidence type="ECO:0000256" key="2">
    <source>
        <dbReference type="ARBA" id="ARBA00023163"/>
    </source>
</evidence>
<feature type="short sequence motif" description="VHIID" evidence="3">
    <location>
        <begin position="257"/>
        <end position="261"/>
    </location>
</feature>
<dbReference type="OrthoDB" id="593669at2759"/>
<organism evidence="5 6">
    <name type="scientific">Genlisea aurea</name>
    <dbReference type="NCBI Taxonomy" id="192259"/>
    <lineage>
        <taxon>Eukaryota</taxon>
        <taxon>Viridiplantae</taxon>
        <taxon>Streptophyta</taxon>
        <taxon>Embryophyta</taxon>
        <taxon>Tracheophyta</taxon>
        <taxon>Spermatophyta</taxon>
        <taxon>Magnoliopsida</taxon>
        <taxon>eudicotyledons</taxon>
        <taxon>Gunneridae</taxon>
        <taxon>Pentapetalae</taxon>
        <taxon>asterids</taxon>
        <taxon>lamiids</taxon>
        <taxon>Lamiales</taxon>
        <taxon>Lentibulariaceae</taxon>
        <taxon>Genlisea</taxon>
    </lineage>
</organism>
<evidence type="ECO:0000256" key="3">
    <source>
        <dbReference type="PROSITE-ProRule" id="PRU01191"/>
    </source>
</evidence>
<feature type="compositionally biased region" description="Basic and acidic residues" evidence="4">
    <location>
        <begin position="1"/>
        <end position="10"/>
    </location>
</feature>
<feature type="region of interest" description="Disordered" evidence="4">
    <location>
        <begin position="1"/>
        <end position="20"/>
    </location>
</feature>
<protein>
    <submittedName>
        <fullName evidence="5">Uncharacterized protein</fullName>
    </submittedName>
</protein>